<organism evidence="19 20">
    <name type="scientific">Clonorchis sinensis</name>
    <name type="common">Chinese liver fluke</name>
    <dbReference type="NCBI Taxonomy" id="79923"/>
    <lineage>
        <taxon>Eukaryota</taxon>
        <taxon>Metazoa</taxon>
        <taxon>Spiralia</taxon>
        <taxon>Lophotrochozoa</taxon>
        <taxon>Platyhelminthes</taxon>
        <taxon>Trematoda</taxon>
        <taxon>Digenea</taxon>
        <taxon>Opisthorchiida</taxon>
        <taxon>Opisthorchiata</taxon>
        <taxon>Opisthorchiidae</taxon>
        <taxon>Clonorchis</taxon>
    </lineage>
</organism>
<dbReference type="NCBIfam" id="TIGR00917">
    <property type="entry name" value="2A060601"/>
    <property type="match status" value="1"/>
</dbReference>
<keyword evidence="11" id="KW-1015">Disulfide bond</keyword>
<dbReference type="SUPFAM" id="SSF82866">
    <property type="entry name" value="Multidrug efflux transporter AcrB transmembrane domain"/>
    <property type="match status" value="2"/>
</dbReference>
<keyword evidence="14" id="KW-0753">Steroid metabolism</keyword>
<reference evidence="19" key="1">
    <citation type="journal article" date="2011" name="Genome Biol.">
        <title>The draft genome of the carcinogenic human liver fluke Clonorchis sinensis.</title>
        <authorList>
            <person name="Wang X."/>
            <person name="Chen W."/>
            <person name="Huang Y."/>
            <person name="Sun J."/>
            <person name="Men J."/>
            <person name="Liu H."/>
            <person name="Luo F."/>
            <person name="Guo L."/>
            <person name="Lv X."/>
            <person name="Deng C."/>
            <person name="Zhou C."/>
            <person name="Fan Y."/>
            <person name="Li X."/>
            <person name="Huang L."/>
            <person name="Hu Y."/>
            <person name="Liang C."/>
            <person name="Hu X."/>
            <person name="Xu J."/>
            <person name="Yu X."/>
        </authorList>
    </citation>
    <scope>NUCLEOTIDE SEQUENCE [LARGE SCALE GENOMIC DNA]</scope>
    <source>
        <strain evidence="19">Henan</strain>
    </source>
</reference>
<keyword evidence="9" id="KW-0443">Lipid metabolism</keyword>
<dbReference type="Pfam" id="PF16414">
    <property type="entry name" value="NPC1_N"/>
    <property type="match status" value="1"/>
</dbReference>
<feature type="transmembrane region" description="Helical" evidence="17">
    <location>
        <begin position="814"/>
        <end position="838"/>
    </location>
</feature>
<keyword evidence="10 17" id="KW-0472">Membrane</keyword>
<evidence type="ECO:0000256" key="3">
    <source>
        <dbReference type="ARBA" id="ARBA00022448"/>
    </source>
</evidence>
<feature type="transmembrane region" description="Helical" evidence="17">
    <location>
        <begin position="1388"/>
        <end position="1411"/>
    </location>
</feature>
<keyword evidence="13" id="KW-0325">Glycoprotein</keyword>
<accession>G7YQQ4</accession>
<dbReference type="GO" id="GO:0030299">
    <property type="term" value="P:intestinal cholesterol absorption"/>
    <property type="evidence" value="ECO:0007669"/>
    <property type="project" value="TreeGrafter"/>
</dbReference>
<evidence type="ECO:0000256" key="2">
    <source>
        <dbReference type="ARBA" id="ARBA00005585"/>
    </source>
</evidence>
<dbReference type="GO" id="GO:0012505">
    <property type="term" value="C:endomembrane system"/>
    <property type="evidence" value="ECO:0007669"/>
    <property type="project" value="UniProtKB-SubCell"/>
</dbReference>
<dbReference type="InterPro" id="IPR053956">
    <property type="entry name" value="NPC1_MLD"/>
</dbReference>
<evidence type="ECO:0000256" key="4">
    <source>
        <dbReference type="ARBA" id="ARBA00022548"/>
    </source>
</evidence>
<evidence type="ECO:0000256" key="15">
    <source>
        <dbReference type="ARBA" id="ARBA00034049"/>
    </source>
</evidence>
<evidence type="ECO:0000256" key="7">
    <source>
        <dbReference type="ARBA" id="ARBA00022989"/>
    </source>
</evidence>
<comment type="catalytic activity">
    <reaction evidence="15">
        <text>cholesterol(in) = cholesterol(out)</text>
        <dbReference type="Rhea" id="RHEA:39747"/>
        <dbReference type="ChEBI" id="CHEBI:16113"/>
    </reaction>
</comment>
<feature type="transmembrane region" description="Helical" evidence="17">
    <location>
        <begin position="1066"/>
        <end position="1087"/>
    </location>
</feature>
<dbReference type="InterPro" id="IPR053958">
    <property type="entry name" value="HMGCR/SNAP/NPC1-like_SSD"/>
</dbReference>
<evidence type="ECO:0000313" key="19">
    <source>
        <dbReference type="EMBL" id="GAA55284.1"/>
    </source>
</evidence>
<evidence type="ECO:0000256" key="6">
    <source>
        <dbReference type="ARBA" id="ARBA00022729"/>
    </source>
</evidence>
<feature type="compositionally biased region" description="Basic and acidic residues" evidence="16">
    <location>
        <begin position="454"/>
        <end position="464"/>
    </location>
</feature>
<dbReference type="PANTHER" id="PTHR45727">
    <property type="entry name" value="NPC INTRACELLULAR CHOLESTEROL TRANSPORTER 1"/>
    <property type="match status" value="1"/>
</dbReference>
<feature type="transmembrane region" description="Helical" evidence="17">
    <location>
        <begin position="413"/>
        <end position="439"/>
    </location>
</feature>
<feature type="transmembrane region" description="Helical" evidence="17">
    <location>
        <begin position="1462"/>
        <end position="1485"/>
    </location>
</feature>
<dbReference type="InterPro" id="IPR004765">
    <property type="entry name" value="NPC1-like"/>
</dbReference>
<feature type="transmembrane region" description="Helical" evidence="17">
    <location>
        <begin position="781"/>
        <end position="802"/>
    </location>
</feature>
<evidence type="ECO:0000256" key="11">
    <source>
        <dbReference type="ARBA" id="ARBA00023157"/>
    </source>
</evidence>
<keyword evidence="4" id="KW-0153">Cholesterol metabolism</keyword>
<comment type="similarity">
    <text evidence="2">Belongs to the patched family.</text>
</comment>
<dbReference type="EMBL" id="DF143989">
    <property type="protein sequence ID" value="GAA55284.1"/>
    <property type="molecule type" value="Genomic_DNA"/>
</dbReference>
<evidence type="ECO:0000256" key="16">
    <source>
        <dbReference type="SAM" id="MobiDB-lite"/>
    </source>
</evidence>
<evidence type="ECO:0000256" key="9">
    <source>
        <dbReference type="ARBA" id="ARBA00023098"/>
    </source>
</evidence>
<protein>
    <submittedName>
        <fullName evidence="19">Niemann-Pick C1 protein</fullName>
    </submittedName>
</protein>
<dbReference type="GO" id="GO:0015485">
    <property type="term" value="F:cholesterol binding"/>
    <property type="evidence" value="ECO:0007669"/>
    <property type="project" value="TreeGrafter"/>
</dbReference>
<feature type="transmembrane region" description="Helical" evidence="17">
    <location>
        <begin position="844"/>
        <end position="869"/>
    </location>
</feature>
<dbReference type="GO" id="GO:0005319">
    <property type="term" value="F:lipid transporter activity"/>
    <property type="evidence" value="ECO:0007669"/>
    <property type="project" value="InterPro"/>
</dbReference>
<evidence type="ECO:0000256" key="1">
    <source>
        <dbReference type="ARBA" id="ARBA00004127"/>
    </source>
</evidence>
<keyword evidence="7 17" id="KW-1133">Transmembrane helix</keyword>
<dbReference type="PANTHER" id="PTHR45727:SF2">
    <property type="entry name" value="NPC INTRACELLULAR CHOLESTEROL TRANSPORTER 1"/>
    <property type="match status" value="1"/>
</dbReference>
<dbReference type="InterPro" id="IPR032190">
    <property type="entry name" value="NPC1_N"/>
</dbReference>
<evidence type="ECO:0000256" key="13">
    <source>
        <dbReference type="ARBA" id="ARBA00023180"/>
    </source>
</evidence>
<feature type="transmembrane region" description="Helical" evidence="17">
    <location>
        <begin position="1042"/>
        <end position="1060"/>
    </location>
</feature>
<feature type="transmembrane region" description="Helical" evidence="17">
    <location>
        <begin position="1431"/>
        <end position="1450"/>
    </location>
</feature>
<dbReference type="Pfam" id="PF12349">
    <property type="entry name" value="Sterol-sensing"/>
    <property type="match status" value="1"/>
</dbReference>
<evidence type="ECO:0000256" key="12">
    <source>
        <dbReference type="ARBA" id="ARBA00023166"/>
    </source>
</evidence>
<evidence type="ECO:0000313" key="20">
    <source>
        <dbReference type="Proteomes" id="UP000008909"/>
    </source>
</evidence>
<feature type="region of interest" description="Disordered" evidence="16">
    <location>
        <begin position="449"/>
        <end position="472"/>
    </location>
</feature>
<dbReference type="GO" id="GO:0005886">
    <property type="term" value="C:plasma membrane"/>
    <property type="evidence" value="ECO:0007669"/>
    <property type="project" value="TreeGrafter"/>
</dbReference>
<evidence type="ECO:0000256" key="14">
    <source>
        <dbReference type="ARBA" id="ARBA00023221"/>
    </source>
</evidence>
<dbReference type="GO" id="GO:0008203">
    <property type="term" value="P:cholesterol metabolic process"/>
    <property type="evidence" value="ECO:0007669"/>
    <property type="project" value="UniProtKB-KW"/>
</dbReference>
<dbReference type="FunFam" id="1.20.1640.10:FF:000008">
    <property type="entry name" value="NPC intracellular cholesterol transporter 1"/>
    <property type="match status" value="1"/>
</dbReference>
<keyword evidence="12" id="KW-1207">Sterol metabolism</keyword>
<dbReference type="InterPro" id="IPR000731">
    <property type="entry name" value="SSD"/>
</dbReference>
<dbReference type="PROSITE" id="PS50156">
    <property type="entry name" value="SSD"/>
    <property type="match status" value="1"/>
</dbReference>
<evidence type="ECO:0000259" key="18">
    <source>
        <dbReference type="PROSITE" id="PS50156"/>
    </source>
</evidence>
<dbReference type="Pfam" id="PF22314">
    <property type="entry name" value="NPC1_MLD"/>
    <property type="match status" value="1"/>
</dbReference>
<evidence type="ECO:0000256" key="17">
    <source>
        <dbReference type="SAM" id="Phobius"/>
    </source>
</evidence>
<keyword evidence="6" id="KW-0732">Signal</keyword>
<feature type="domain" description="SSD" evidence="18">
    <location>
        <begin position="780"/>
        <end position="948"/>
    </location>
</feature>
<keyword evidence="3" id="KW-0813">Transport</keyword>
<keyword evidence="20" id="KW-1185">Reference proteome</keyword>
<evidence type="ECO:0000256" key="5">
    <source>
        <dbReference type="ARBA" id="ARBA00022692"/>
    </source>
</evidence>
<name>G7YQQ4_CLOSI</name>
<dbReference type="GO" id="GO:0042632">
    <property type="term" value="P:cholesterol homeostasis"/>
    <property type="evidence" value="ECO:0007669"/>
    <property type="project" value="TreeGrafter"/>
</dbReference>
<keyword evidence="5 17" id="KW-0812">Transmembrane</keyword>
<keyword evidence="8" id="KW-0445">Lipid transport</keyword>
<dbReference type="GO" id="GO:0015918">
    <property type="term" value="P:sterol transport"/>
    <property type="evidence" value="ECO:0007669"/>
    <property type="project" value="TreeGrafter"/>
</dbReference>
<sequence length="1525" mass="170685">MERNLDLARQVAKCRGIQLTYYILMYAQRILRKQNNHTSLPQTPKCFYGRLRSVEIRPKFLQLGFCLSFAVEIDITSKCVRRRKHGMIPSLNLRVLSYSLSETLYFRVRSRVPKRMERNTMEDDALFERDCEVKYLPPPLLSLGLLVIPRKAFGPPQWLTSSTVVPSPLLSLLSLFLCLFGTDAKCIWYGIAVHSEDHPRYAVYDGPGRPLNDTDAFTILSKLCPNYAVAPDTPLCCDKEQLQFFQNSSKAAYELLRRCPACWANFRLLFCAMTCDPEQAKFLTPTINGNYVDSIAFNLTKSVSDTFFNSCKDVQFPGGHAIDSICGTTSCTPELLLKGLGGSQSPFPVEYDIVADGEQAFDQQFYFCNATVPRRHLDSGGPACSCLDCESSCVPPPEPPPPIPIPKVFGFDVWWVAAFFTFLVLVLVFVVVQVVLYFCEKRRRRGELQSGSWPEDKEERRRTQEGPSEAGSPKCLLRLQTKLECWMSRGFSLLGQTVARHPYITLLLSLLFSGALCAGLTKFDVTTNPVELWSGPESRSRQEKNHFDQNFAPFYRTEQIIIRPKNQSNFTHAGLYPAADDAIFGPALRKEFLDKVLELQLELKDFQVYSQEFRQNISLTDICFKPLEPDNLNCAITSPLEYFQGDPVVFNYTMEEWDVVVADYMDHMMFCAHSPVSIGGSFPNTSVSCLGASGMPILPALAFGGFNGTFYNGSTSVVLTFVVNNHPNPRSDFVRKAETWEAEFLRRVERWAKENEELVKVFYQAERSVEDEINRQSDADVFTVGISYLVMFVYVSIFLASYRSCRTVFVDLRVTLGLGGVLIVIVSVVASVGLWSYAGKPATLIIIEVIPFLVLAVGVDNIFILVHDFEFDDEMAPTIKGLVEARMSRTLGRVGPSLLLSSLTESVAFFFGSLTSMPAVRVFALYAGVAILFNLLLQLFAFVALFTLDARRRAANRFDVFCCCGLKSPVESVNHVRNDQSDDYPDRLERRVSEVDSVSLDSSALDDVQLTNTDSPNLGEHGGSFVVLCPAFHFSKSHSTPWLYRFIANVLTPFVLSRWIRPIVFVISLAWICFCIAIIPNGLHLGLDQRLSMPTDSYMLKYFNALSEDLRIGPPLYFVVTEGHVYNRTEGQNKVCGGVGCPQSSLMGKVSDASKMASYSWIAQPASSWIDDYFDWVDPDGSPMCCRVFRNSTNLCPASEPPSKCVTCPVELVDGRPNEADFNHYLPGFLEQNPTMDCPKGGRAPYRVAVPLDSQNQTSSTYFMTYHSVLSQPDDFINALRGARRVADEINQEWRASNSDPVDSKIPPRNSVYAYSVFYVFYEQYVTIVNEALLQVGACLLAITVVTFLLLGLNLIATLMVVLGVVFIVLSMLALMVLWHIDLNALSLVNLVVTIGIGVEFCAHIVRAFTVSLEPTRLERARSALTDMGSSILRGITLTKLGGIVILAFSKSRLFQVFYFRMYLGIIVFGAITGLIVLPVLMSYFGPGLNKAVAAKHKRHLHEVDLLEHLPPITIDVPRSIAILN</sequence>
<dbReference type="Gene3D" id="1.20.1640.10">
    <property type="entry name" value="Multidrug efflux transporter AcrB transmembrane domain"/>
    <property type="match status" value="2"/>
</dbReference>
<evidence type="ECO:0000256" key="10">
    <source>
        <dbReference type="ARBA" id="ARBA00023136"/>
    </source>
</evidence>
<gene>
    <name evidence="19" type="ORF">CLF_107525</name>
</gene>
<proteinExistence type="inferred from homology"/>
<comment type="subcellular location">
    <subcellularLocation>
        <location evidence="1">Endomembrane system</location>
        <topology evidence="1">Multi-pass membrane protein</topology>
    </subcellularLocation>
</comment>
<dbReference type="Proteomes" id="UP000008909">
    <property type="component" value="Unassembled WGS sequence"/>
</dbReference>
<reference key="2">
    <citation type="submission" date="2011-10" db="EMBL/GenBank/DDBJ databases">
        <title>The genome and transcriptome sequence of Clonorchis sinensis provide insights into the carcinogenic liver fluke.</title>
        <authorList>
            <person name="Wang X."/>
            <person name="Huang Y."/>
            <person name="Chen W."/>
            <person name="Liu H."/>
            <person name="Guo L."/>
            <person name="Chen Y."/>
            <person name="Luo F."/>
            <person name="Zhou W."/>
            <person name="Sun J."/>
            <person name="Mao Q."/>
            <person name="Liang P."/>
            <person name="Zhou C."/>
            <person name="Tian Y."/>
            <person name="Men J."/>
            <person name="Lv X."/>
            <person name="Huang L."/>
            <person name="Zhou J."/>
            <person name="Hu Y."/>
            <person name="Li R."/>
            <person name="Zhang F."/>
            <person name="Lei H."/>
            <person name="Li X."/>
            <person name="Hu X."/>
            <person name="Liang C."/>
            <person name="Xu J."/>
            <person name="Wu Z."/>
            <person name="Yu X."/>
        </authorList>
    </citation>
    <scope>NUCLEOTIDE SEQUENCE</scope>
    <source>
        <strain>Henan</strain>
    </source>
</reference>
<evidence type="ECO:0000256" key="8">
    <source>
        <dbReference type="ARBA" id="ARBA00023055"/>
    </source>
</evidence>
<feature type="transmembrane region" description="Helical" evidence="17">
    <location>
        <begin position="1359"/>
        <end position="1381"/>
    </location>
</feature>
<feature type="transmembrane region" description="Helical" evidence="17">
    <location>
        <begin position="1332"/>
        <end position="1353"/>
    </location>
</feature>
<feature type="transmembrane region" description="Helical" evidence="17">
    <location>
        <begin position="923"/>
        <end position="948"/>
    </location>
</feature>